<evidence type="ECO:0000256" key="3">
    <source>
        <dbReference type="ARBA" id="ARBA00022490"/>
    </source>
</evidence>
<evidence type="ECO:0000256" key="4">
    <source>
        <dbReference type="ARBA" id="ARBA00022683"/>
    </source>
</evidence>
<keyword evidence="4" id="KW-0598">Phosphotransferase system</keyword>
<dbReference type="PROSITE" id="PS51350">
    <property type="entry name" value="PTS_HPR_DOM"/>
    <property type="match status" value="1"/>
</dbReference>
<gene>
    <name evidence="6" type="ORF">E8M12_00310</name>
</gene>
<comment type="caution">
    <text evidence="6">The sequence shown here is derived from an EMBL/GenBank/DDBJ whole genome shotgun (WGS) entry which is preliminary data.</text>
</comment>
<dbReference type="InterPro" id="IPR035895">
    <property type="entry name" value="HPr-like_sf"/>
</dbReference>
<dbReference type="Gene3D" id="3.30.1340.10">
    <property type="entry name" value="HPr-like"/>
    <property type="match status" value="1"/>
</dbReference>
<dbReference type="InterPro" id="IPR001020">
    <property type="entry name" value="PTS_HPr_His_P_site"/>
</dbReference>
<dbReference type="CDD" id="cd00367">
    <property type="entry name" value="PTS-HPr_like"/>
    <property type="match status" value="1"/>
</dbReference>
<dbReference type="AlphaFoldDB" id="A0A4U1BD15"/>
<accession>A0A4U1BD15</accession>
<comment type="similarity">
    <text evidence="2">Belongs to the HPr family.</text>
</comment>
<dbReference type="InterPro" id="IPR000032">
    <property type="entry name" value="HPr-like"/>
</dbReference>
<evidence type="ECO:0000259" key="5">
    <source>
        <dbReference type="PROSITE" id="PS51350"/>
    </source>
</evidence>
<evidence type="ECO:0000313" key="6">
    <source>
        <dbReference type="EMBL" id="TKB47885.1"/>
    </source>
</evidence>
<dbReference type="RefSeq" id="WP_136734074.1">
    <property type="nucleotide sequence ID" value="NZ_SWDB01000001.1"/>
</dbReference>
<dbReference type="SUPFAM" id="SSF55594">
    <property type="entry name" value="HPr-like"/>
    <property type="match status" value="1"/>
</dbReference>
<dbReference type="Pfam" id="PF00381">
    <property type="entry name" value="PTS-HPr"/>
    <property type="match status" value="1"/>
</dbReference>
<protein>
    <submittedName>
        <fullName evidence="6">HPr family phosphocarrier protein</fullName>
    </submittedName>
</protein>
<dbReference type="PROSITE" id="PS00369">
    <property type="entry name" value="PTS_HPR_HIS"/>
    <property type="match status" value="1"/>
</dbReference>
<feature type="domain" description="HPr" evidence="5">
    <location>
        <begin position="3"/>
        <end position="90"/>
    </location>
</feature>
<dbReference type="PRINTS" id="PR00107">
    <property type="entry name" value="PHOSPHOCPHPR"/>
</dbReference>
<evidence type="ECO:0000313" key="7">
    <source>
        <dbReference type="Proteomes" id="UP000307999"/>
    </source>
</evidence>
<dbReference type="InterPro" id="IPR050399">
    <property type="entry name" value="HPr"/>
</dbReference>
<evidence type="ECO:0000256" key="1">
    <source>
        <dbReference type="ARBA" id="ARBA00004496"/>
    </source>
</evidence>
<keyword evidence="7" id="KW-1185">Reference proteome</keyword>
<dbReference type="PANTHER" id="PTHR33705">
    <property type="entry name" value="PHOSPHOCARRIER PROTEIN HPR"/>
    <property type="match status" value="1"/>
</dbReference>
<reference evidence="6 7" key="1">
    <citation type="submission" date="2019-04" db="EMBL/GenBank/DDBJ databases">
        <title>Thalassotalea guangxiensis sp. nov., isolated from sediment of the coastal wetland.</title>
        <authorList>
            <person name="Zheng S."/>
            <person name="Zhang D."/>
        </authorList>
    </citation>
    <scope>NUCLEOTIDE SEQUENCE [LARGE SCALE GENOMIC DNA]</scope>
    <source>
        <strain evidence="6 7">ZS-4</strain>
    </source>
</reference>
<dbReference type="NCBIfam" id="TIGR01003">
    <property type="entry name" value="PTS_HPr_family"/>
    <property type="match status" value="1"/>
</dbReference>
<organism evidence="6 7">
    <name type="scientific">Thalassotalea mangrovi</name>
    <dbReference type="NCBI Taxonomy" id="2572245"/>
    <lineage>
        <taxon>Bacteria</taxon>
        <taxon>Pseudomonadati</taxon>
        <taxon>Pseudomonadota</taxon>
        <taxon>Gammaproteobacteria</taxon>
        <taxon>Alteromonadales</taxon>
        <taxon>Colwelliaceae</taxon>
        <taxon>Thalassotalea</taxon>
    </lineage>
</organism>
<proteinExistence type="inferred from homology"/>
<keyword evidence="3" id="KW-0963">Cytoplasm</keyword>
<evidence type="ECO:0000256" key="2">
    <source>
        <dbReference type="ARBA" id="ARBA00010736"/>
    </source>
</evidence>
<dbReference type="EMBL" id="SWDB01000001">
    <property type="protein sequence ID" value="TKB47885.1"/>
    <property type="molecule type" value="Genomic_DNA"/>
</dbReference>
<comment type="subcellular location">
    <subcellularLocation>
        <location evidence="1">Cytoplasm</location>
    </subcellularLocation>
</comment>
<sequence>MTVVQRRVTITNKLGLHARAATKLAKLTQQFSASIHLQLDDKHANADSIMALMLLTGSQGKEVLVSAEGEDARLALEAVCQLFSNRFDEPE</sequence>
<dbReference type="GO" id="GO:0009401">
    <property type="term" value="P:phosphoenolpyruvate-dependent sugar phosphotransferase system"/>
    <property type="evidence" value="ECO:0007669"/>
    <property type="project" value="UniProtKB-KW"/>
</dbReference>
<name>A0A4U1BD15_9GAMM</name>
<dbReference type="PANTHER" id="PTHR33705:SF2">
    <property type="entry name" value="PHOSPHOCARRIER PROTEIN NPR"/>
    <property type="match status" value="1"/>
</dbReference>
<dbReference type="Proteomes" id="UP000307999">
    <property type="component" value="Unassembled WGS sequence"/>
</dbReference>
<dbReference type="OrthoDB" id="9798965at2"/>
<dbReference type="GO" id="GO:0005737">
    <property type="term" value="C:cytoplasm"/>
    <property type="evidence" value="ECO:0007669"/>
    <property type="project" value="UniProtKB-SubCell"/>
</dbReference>